<keyword evidence="3" id="KW-0378">Hydrolase</keyword>
<dbReference type="InterPro" id="IPR016125">
    <property type="entry name" value="Peptidase_C15-like"/>
</dbReference>
<evidence type="ECO:0000313" key="6">
    <source>
        <dbReference type="Proteomes" id="UP000447393"/>
    </source>
</evidence>
<dbReference type="Proteomes" id="UP000447393">
    <property type="component" value="Unassembled WGS sequence"/>
</dbReference>
<organism evidence="5 6">
    <name type="scientific">Halobacillus litoralis</name>
    <dbReference type="NCBI Taxonomy" id="45668"/>
    <lineage>
        <taxon>Bacteria</taxon>
        <taxon>Bacillati</taxon>
        <taxon>Bacillota</taxon>
        <taxon>Bacilli</taxon>
        <taxon>Bacillales</taxon>
        <taxon>Bacillaceae</taxon>
        <taxon>Halobacillus</taxon>
    </lineage>
</organism>
<gene>
    <name evidence="5" type="ORF">GLV98_07135</name>
</gene>
<dbReference type="EMBL" id="WMEZ01000002">
    <property type="protein sequence ID" value="MYL49252.1"/>
    <property type="molecule type" value="Genomic_DNA"/>
</dbReference>
<dbReference type="Gene3D" id="3.40.630.20">
    <property type="entry name" value="Peptidase C15, pyroglutamyl peptidase I-like"/>
    <property type="match status" value="1"/>
</dbReference>
<dbReference type="AlphaFoldDB" id="A0A845E343"/>
<evidence type="ECO:0000256" key="4">
    <source>
        <dbReference type="ARBA" id="ARBA00022807"/>
    </source>
</evidence>
<dbReference type="InterPro" id="IPR036440">
    <property type="entry name" value="Peptidase_C15-like_sf"/>
</dbReference>
<keyword evidence="2" id="KW-0645">Protease</keyword>
<comment type="similarity">
    <text evidence="1">Belongs to the peptidase C15 family.</text>
</comment>
<dbReference type="SUPFAM" id="SSF53182">
    <property type="entry name" value="Pyrrolidone carboxyl peptidase (pyroglutamate aminopeptidase)"/>
    <property type="match status" value="1"/>
</dbReference>
<dbReference type="OrthoDB" id="9779738at2"/>
<evidence type="ECO:0000256" key="3">
    <source>
        <dbReference type="ARBA" id="ARBA00022801"/>
    </source>
</evidence>
<sequence>MMKLLLTGFEPFLHYNINSTQRIVRALDNETICERTDPLDLIDDKKRGI</sequence>
<dbReference type="Pfam" id="PF01470">
    <property type="entry name" value="Peptidase_C15"/>
    <property type="match status" value="1"/>
</dbReference>
<evidence type="ECO:0000256" key="2">
    <source>
        <dbReference type="ARBA" id="ARBA00022670"/>
    </source>
</evidence>
<protein>
    <submittedName>
        <fullName evidence="5">Uncharacterized protein</fullName>
    </submittedName>
</protein>
<reference evidence="5 6" key="1">
    <citation type="submission" date="2019-11" db="EMBL/GenBank/DDBJ databases">
        <title>Genome sequences of 17 halophilic strains isolated from different environments.</title>
        <authorList>
            <person name="Furrow R.E."/>
        </authorList>
    </citation>
    <scope>NUCLEOTIDE SEQUENCE [LARGE SCALE GENOMIC DNA]</scope>
    <source>
        <strain evidence="5 6">22505_10_Sand</strain>
    </source>
</reference>
<dbReference type="RefSeq" id="WP_160913512.1">
    <property type="nucleotide sequence ID" value="NZ_WMEZ01000002.1"/>
</dbReference>
<keyword evidence="4" id="KW-0788">Thiol protease</keyword>
<evidence type="ECO:0000256" key="1">
    <source>
        <dbReference type="ARBA" id="ARBA00006641"/>
    </source>
</evidence>
<evidence type="ECO:0000313" key="5">
    <source>
        <dbReference type="EMBL" id="MYL49252.1"/>
    </source>
</evidence>
<dbReference type="GO" id="GO:0006508">
    <property type="term" value="P:proteolysis"/>
    <property type="evidence" value="ECO:0007669"/>
    <property type="project" value="UniProtKB-KW"/>
</dbReference>
<name>A0A845E343_9BACI</name>
<proteinExistence type="inferred from homology"/>
<accession>A0A845E343</accession>
<dbReference type="GO" id="GO:0008234">
    <property type="term" value="F:cysteine-type peptidase activity"/>
    <property type="evidence" value="ECO:0007669"/>
    <property type="project" value="UniProtKB-KW"/>
</dbReference>
<comment type="caution">
    <text evidence="5">The sequence shown here is derived from an EMBL/GenBank/DDBJ whole genome shotgun (WGS) entry which is preliminary data.</text>
</comment>